<dbReference type="EMBL" id="NPEU01000344">
    <property type="protein sequence ID" value="RAI33718.1"/>
    <property type="molecule type" value="Genomic_DNA"/>
</dbReference>
<feature type="domain" description="Carbohydrate-binding/sugar hydrolysis" evidence="2">
    <location>
        <begin position="196"/>
        <end position="389"/>
    </location>
</feature>
<dbReference type="InterPro" id="IPR006633">
    <property type="entry name" value="Carb-bd_sugar_hydrolysis-dom"/>
</dbReference>
<dbReference type="OrthoDB" id="9767990at2"/>
<feature type="domain" description="Carbohydrate-binding/sugar hydrolysis" evidence="2">
    <location>
        <begin position="42"/>
        <end position="190"/>
    </location>
</feature>
<keyword evidence="1" id="KW-0732">Signal</keyword>
<dbReference type="InterPro" id="IPR012334">
    <property type="entry name" value="Pectin_lyas_fold"/>
</dbReference>
<feature type="chain" id="PRO_5016349984" evidence="1">
    <location>
        <begin position="25"/>
        <end position="467"/>
    </location>
</feature>
<name>A0A327KEK9_9BRAD</name>
<dbReference type="Gene3D" id="2.160.20.10">
    <property type="entry name" value="Single-stranded right-handed beta-helix, Pectin lyase-like"/>
    <property type="match status" value="1"/>
</dbReference>
<dbReference type="InterPro" id="IPR006626">
    <property type="entry name" value="PbH1"/>
</dbReference>
<keyword evidence="4" id="KW-1185">Reference proteome</keyword>
<dbReference type="Pfam" id="PF05048">
    <property type="entry name" value="NosD"/>
    <property type="match status" value="1"/>
</dbReference>
<protein>
    <submittedName>
        <fullName evidence="3">Carbohydrate-binding protein</fullName>
    </submittedName>
</protein>
<dbReference type="SMART" id="SM00722">
    <property type="entry name" value="CASH"/>
    <property type="match status" value="2"/>
</dbReference>
<sequence length="467" mass="48703">MMARLHHTLLAAALWAAAPVASQAARVTVTPGGDVQAALDAASDGDTVVLAAGTHRGPVTVSRALRLEGAPGAVLSGSGQGSAVTVTAPDAAVAGLVIRGSGSDLEKMDSGVFLARTASRAVVEGNRLEGNLFGVYVHGAAGAAVTRNVILGRKGGRTSEAGNGVSMWNAPGARVTGNDIRFGRDGIFVITSRDNTFADNRFAELRFGIHYMYTNDSTVTGNVSVGNHVGYAIMYSSRLTITGNRSERDRDHGLLLNYANGSTITGNVVLGGPVGATADIGGDDQHTALLARARESAGTVRRAGPEKCVFIYNANANRFSGNRFEGCEIGVHFTAGSEKNEIVGNAFVKNRHQVKYVGTRSLDWSKDGRGNFWSDNPAFDLDGDGVGDTAYRPNDIVDKVLWTAPAAKILIASPAVQLLRWAQAQFPALYPGGVIDSHPLMTAPAIPAAAAPALAQSARDTTGRRSP</sequence>
<organism evidence="3 4">
    <name type="scientific">Rhodoplanes elegans</name>
    <dbReference type="NCBI Taxonomy" id="29408"/>
    <lineage>
        <taxon>Bacteria</taxon>
        <taxon>Pseudomonadati</taxon>
        <taxon>Pseudomonadota</taxon>
        <taxon>Alphaproteobacteria</taxon>
        <taxon>Hyphomicrobiales</taxon>
        <taxon>Nitrobacteraceae</taxon>
        <taxon>Rhodoplanes</taxon>
    </lineage>
</organism>
<feature type="signal peptide" evidence="1">
    <location>
        <begin position="1"/>
        <end position="24"/>
    </location>
</feature>
<dbReference type="InterPro" id="IPR011050">
    <property type="entry name" value="Pectin_lyase_fold/virulence"/>
</dbReference>
<dbReference type="SMART" id="SM00710">
    <property type="entry name" value="PbH1"/>
    <property type="match status" value="9"/>
</dbReference>
<dbReference type="Proteomes" id="UP000248863">
    <property type="component" value="Unassembled WGS sequence"/>
</dbReference>
<gene>
    <name evidence="3" type="ORF">CH338_22095</name>
</gene>
<dbReference type="SUPFAM" id="SSF51126">
    <property type="entry name" value="Pectin lyase-like"/>
    <property type="match status" value="1"/>
</dbReference>
<evidence type="ECO:0000313" key="3">
    <source>
        <dbReference type="EMBL" id="RAI33718.1"/>
    </source>
</evidence>
<evidence type="ECO:0000256" key="1">
    <source>
        <dbReference type="SAM" id="SignalP"/>
    </source>
</evidence>
<dbReference type="InterPro" id="IPR007742">
    <property type="entry name" value="NosD_dom"/>
</dbReference>
<proteinExistence type="predicted"/>
<evidence type="ECO:0000313" key="4">
    <source>
        <dbReference type="Proteomes" id="UP000248863"/>
    </source>
</evidence>
<reference evidence="3 4" key="1">
    <citation type="submission" date="2017-07" db="EMBL/GenBank/DDBJ databases">
        <title>Draft Genome Sequences of Select Purple Nonsulfur Bacteria.</title>
        <authorList>
            <person name="Lasarre B."/>
            <person name="Mckinlay J.B."/>
        </authorList>
    </citation>
    <scope>NUCLEOTIDE SEQUENCE [LARGE SCALE GENOMIC DNA]</scope>
    <source>
        <strain evidence="3 4">DSM 11907</strain>
    </source>
</reference>
<comment type="caution">
    <text evidence="3">The sequence shown here is derived from an EMBL/GenBank/DDBJ whole genome shotgun (WGS) entry which is preliminary data.</text>
</comment>
<dbReference type="AlphaFoldDB" id="A0A327KEK9"/>
<dbReference type="InterPro" id="IPR026464">
    <property type="entry name" value="NosD_copper_fam"/>
</dbReference>
<evidence type="ECO:0000259" key="2">
    <source>
        <dbReference type="SMART" id="SM00722"/>
    </source>
</evidence>
<dbReference type="NCBIfam" id="TIGR04247">
    <property type="entry name" value="NosD_copper_fam"/>
    <property type="match status" value="1"/>
</dbReference>
<accession>A0A327KEK9</accession>